<feature type="compositionally biased region" description="Basic and acidic residues" evidence="1">
    <location>
        <begin position="15"/>
        <end position="33"/>
    </location>
</feature>
<name>A0A6M5YHU9_9BACT</name>
<organism evidence="2 3">
    <name type="scientific">Frigoriglobus tundricola</name>
    <dbReference type="NCBI Taxonomy" id="2774151"/>
    <lineage>
        <taxon>Bacteria</taxon>
        <taxon>Pseudomonadati</taxon>
        <taxon>Planctomycetota</taxon>
        <taxon>Planctomycetia</taxon>
        <taxon>Gemmatales</taxon>
        <taxon>Gemmataceae</taxon>
        <taxon>Frigoriglobus</taxon>
    </lineage>
</organism>
<dbReference type="Proteomes" id="UP000503447">
    <property type="component" value="Chromosome"/>
</dbReference>
<sequence>MGRSPVGEKPGNWQHPRDRSGLTDPPGSRDSHDAPGPWPRRVGGGKMANSCGLRGLGKPMSHLTESAGAGIWYRRGGATDLPARSVVKRGKPGRV</sequence>
<dbReference type="KEGG" id="ftj:FTUN_0408"/>
<proteinExistence type="predicted"/>
<dbReference type="EMBL" id="CP053452">
    <property type="protein sequence ID" value="QJW92911.1"/>
    <property type="molecule type" value="Genomic_DNA"/>
</dbReference>
<dbReference type="AlphaFoldDB" id="A0A6M5YHU9"/>
<accession>A0A6M5YHU9</accession>
<keyword evidence="3" id="KW-1185">Reference proteome</keyword>
<reference evidence="3" key="1">
    <citation type="submission" date="2020-05" db="EMBL/GenBank/DDBJ databases">
        <title>Frigoriglobus tundricola gen. nov., sp. nov., a psychrotolerant cellulolytic planctomycete of the family Gemmataceae with two divergent copies of 16S rRNA gene.</title>
        <authorList>
            <person name="Kulichevskaya I.S."/>
            <person name="Ivanova A.A."/>
            <person name="Naumoff D.G."/>
            <person name="Beletsky A.V."/>
            <person name="Rijpstra W.I.C."/>
            <person name="Sinninghe Damste J.S."/>
            <person name="Mardanov A.V."/>
            <person name="Ravin N.V."/>
            <person name="Dedysh S.N."/>
        </authorList>
    </citation>
    <scope>NUCLEOTIDE SEQUENCE [LARGE SCALE GENOMIC DNA]</scope>
    <source>
        <strain evidence="3">PL17</strain>
    </source>
</reference>
<gene>
    <name evidence="2" type="ORF">FTUN_0408</name>
</gene>
<evidence type="ECO:0000256" key="1">
    <source>
        <dbReference type="SAM" id="MobiDB-lite"/>
    </source>
</evidence>
<evidence type="ECO:0000313" key="2">
    <source>
        <dbReference type="EMBL" id="QJW92911.1"/>
    </source>
</evidence>
<evidence type="ECO:0000313" key="3">
    <source>
        <dbReference type="Proteomes" id="UP000503447"/>
    </source>
</evidence>
<protein>
    <submittedName>
        <fullName evidence="2">Uncharacterized protein</fullName>
    </submittedName>
</protein>
<feature type="region of interest" description="Disordered" evidence="1">
    <location>
        <begin position="1"/>
        <end position="59"/>
    </location>
</feature>